<protein>
    <submittedName>
        <fullName evidence="1">Uncharacterized protein</fullName>
    </submittedName>
</protein>
<name>A0AAP0F804_9MAGN</name>
<dbReference type="Proteomes" id="UP001419268">
    <property type="component" value="Unassembled WGS sequence"/>
</dbReference>
<comment type="caution">
    <text evidence="1">The sequence shown here is derived from an EMBL/GenBank/DDBJ whole genome shotgun (WGS) entry which is preliminary data.</text>
</comment>
<gene>
    <name evidence="1" type="ORF">Scep_020916</name>
</gene>
<evidence type="ECO:0000313" key="1">
    <source>
        <dbReference type="EMBL" id="KAK9104072.1"/>
    </source>
</evidence>
<evidence type="ECO:0000313" key="2">
    <source>
        <dbReference type="Proteomes" id="UP001419268"/>
    </source>
</evidence>
<accession>A0AAP0F804</accession>
<proteinExistence type="predicted"/>
<reference evidence="1 2" key="1">
    <citation type="submission" date="2024-01" db="EMBL/GenBank/DDBJ databases">
        <title>Genome assemblies of Stephania.</title>
        <authorList>
            <person name="Yang L."/>
        </authorList>
    </citation>
    <scope>NUCLEOTIDE SEQUENCE [LARGE SCALE GENOMIC DNA]</scope>
    <source>
        <strain evidence="1">JXDWG</strain>
        <tissue evidence="1">Leaf</tissue>
    </source>
</reference>
<sequence>MRAAKGTPPFNEGTQSFCKNFSKSGKDYFALVYIVIQTSQIILTKKKGTPPQG</sequence>
<dbReference type="AlphaFoldDB" id="A0AAP0F804"/>
<dbReference type="EMBL" id="JBBNAG010000009">
    <property type="protein sequence ID" value="KAK9104072.1"/>
    <property type="molecule type" value="Genomic_DNA"/>
</dbReference>
<organism evidence="1 2">
    <name type="scientific">Stephania cephalantha</name>
    <dbReference type="NCBI Taxonomy" id="152367"/>
    <lineage>
        <taxon>Eukaryota</taxon>
        <taxon>Viridiplantae</taxon>
        <taxon>Streptophyta</taxon>
        <taxon>Embryophyta</taxon>
        <taxon>Tracheophyta</taxon>
        <taxon>Spermatophyta</taxon>
        <taxon>Magnoliopsida</taxon>
        <taxon>Ranunculales</taxon>
        <taxon>Menispermaceae</taxon>
        <taxon>Menispermoideae</taxon>
        <taxon>Cissampelideae</taxon>
        <taxon>Stephania</taxon>
    </lineage>
</organism>
<keyword evidence="2" id="KW-1185">Reference proteome</keyword>